<dbReference type="PANTHER" id="PTHR23140">
    <property type="entry name" value="RNA PROCESSING PROTEIN LD23810P"/>
    <property type="match status" value="1"/>
</dbReference>
<dbReference type="EnsemblMetazoa" id="AMIN011486-RA">
    <property type="protein sequence ID" value="AMIN011486-PA"/>
    <property type="gene ID" value="AMIN011486"/>
</dbReference>
<reference evidence="7" key="2">
    <citation type="submission" date="2020-05" db="UniProtKB">
        <authorList>
            <consortium name="EnsemblMetazoa"/>
        </authorList>
    </citation>
    <scope>IDENTIFICATION</scope>
    <source>
        <strain evidence="7">MINIMUS1</strain>
    </source>
</reference>
<evidence type="ECO:0000259" key="6">
    <source>
        <dbReference type="PROSITE" id="PS51391"/>
    </source>
</evidence>
<dbReference type="InterPro" id="IPR051485">
    <property type="entry name" value="SR-CTD_assoc_factor"/>
</dbReference>
<feature type="compositionally biased region" description="Low complexity" evidence="3">
    <location>
        <begin position="936"/>
        <end position="950"/>
    </location>
</feature>
<dbReference type="GO" id="GO:0006396">
    <property type="term" value="P:RNA processing"/>
    <property type="evidence" value="ECO:0007669"/>
    <property type="project" value="InterPro"/>
</dbReference>
<dbReference type="SUPFAM" id="SSF48464">
    <property type="entry name" value="ENTH/VHS domain"/>
    <property type="match status" value="1"/>
</dbReference>
<evidence type="ECO:0008006" key="9">
    <source>
        <dbReference type="Google" id="ProtNLM"/>
    </source>
</evidence>
<evidence type="ECO:0000256" key="2">
    <source>
        <dbReference type="PROSITE-ProRule" id="PRU00176"/>
    </source>
</evidence>
<reference evidence="8" key="1">
    <citation type="submission" date="2013-03" db="EMBL/GenBank/DDBJ databases">
        <title>The Genome Sequence of Anopheles minimus MINIMUS1.</title>
        <authorList>
            <consortium name="The Broad Institute Genomics Platform"/>
            <person name="Neafsey D.E."/>
            <person name="Walton C."/>
            <person name="Walker B."/>
            <person name="Young S.K."/>
            <person name="Zeng Q."/>
            <person name="Gargeya S."/>
            <person name="Fitzgerald M."/>
            <person name="Haas B."/>
            <person name="Abouelleil A."/>
            <person name="Allen A.W."/>
            <person name="Alvarado L."/>
            <person name="Arachchi H.M."/>
            <person name="Berlin A.M."/>
            <person name="Chapman S.B."/>
            <person name="Gainer-Dewar J."/>
            <person name="Goldberg J."/>
            <person name="Griggs A."/>
            <person name="Gujja S."/>
            <person name="Hansen M."/>
            <person name="Howarth C."/>
            <person name="Imamovic A."/>
            <person name="Ireland A."/>
            <person name="Larimer J."/>
            <person name="McCowan C."/>
            <person name="Murphy C."/>
            <person name="Pearson M."/>
            <person name="Poon T.W."/>
            <person name="Priest M."/>
            <person name="Roberts A."/>
            <person name="Saif S."/>
            <person name="Shea T."/>
            <person name="Sisk P."/>
            <person name="Sykes S."/>
            <person name="Wortman J."/>
            <person name="Nusbaum C."/>
            <person name="Birren B."/>
        </authorList>
    </citation>
    <scope>NUCLEOTIDE SEQUENCE [LARGE SCALE GENOMIC DNA]</scope>
    <source>
        <strain evidence="8">MINIMUS1</strain>
    </source>
</reference>
<feature type="region of interest" description="Disordered" evidence="3">
    <location>
        <begin position="837"/>
        <end position="1106"/>
    </location>
</feature>
<dbReference type="InterPro" id="IPR000061">
    <property type="entry name" value="Surp"/>
</dbReference>
<evidence type="ECO:0000259" key="5">
    <source>
        <dbReference type="PROSITE" id="PS50128"/>
    </source>
</evidence>
<evidence type="ECO:0000256" key="1">
    <source>
        <dbReference type="ARBA" id="ARBA00022884"/>
    </source>
</evidence>
<keyword evidence="1 2" id="KW-0694">RNA-binding</keyword>
<dbReference type="AlphaFoldDB" id="A0A182WM55"/>
<feature type="domain" description="RRM" evidence="4">
    <location>
        <begin position="167"/>
        <end position="248"/>
    </location>
</feature>
<feature type="compositionally biased region" description="Acidic residues" evidence="3">
    <location>
        <begin position="750"/>
        <end position="765"/>
    </location>
</feature>
<evidence type="ECO:0000313" key="7">
    <source>
        <dbReference type="EnsemblMetazoa" id="AMIN011486-PA"/>
    </source>
</evidence>
<dbReference type="GO" id="GO:0005634">
    <property type="term" value="C:nucleus"/>
    <property type="evidence" value="ECO:0007669"/>
    <property type="project" value="TreeGrafter"/>
</dbReference>
<dbReference type="SUPFAM" id="SSF54928">
    <property type="entry name" value="RNA-binding domain, RBD"/>
    <property type="match status" value="1"/>
</dbReference>
<dbReference type="PANTHER" id="PTHR23140:SF0">
    <property type="entry name" value="U2 SNRNP-ASSOCIATED SURP MOTIF-CONTAINING PROTEIN"/>
    <property type="match status" value="1"/>
</dbReference>
<dbReference type="STRING" id="112268.A0A182WM55"/>
<dbReference type="Pfam" id="PF08312">
    <property type="entry name" value="cwf21"/>
    <property type="match status" value="1"/>
</dbReference>
<feature type="compositionally biased region" description="Basic and acidic residues" evidence="3">
    <location>
        <begin position="970"/>
        <end position="1059"/>
    </location>
</feature>
<dbReference type="SMART" id="SM00360">
    <property type="entry name" value="RRM"/>
    <property type="match status" value="1"/>
</dbReference>
<feature type="domain" description="CID" evidence="6">
    <location>
        <begin position="431"/>
        <end position="576"/>
    </location>
</feature>
<dbReference type="FunFam" id="3.30.70.330:FF:000177">
    <property type="entry name" value="U2 snRNP-associated SURP motif-containing protein-like isoform X2"/>
    <property type="match status" value="1"/>
</dbReference>
<dbReference type="InterPro" id="IPR000504">
    <property type="entry name" value="RRM_dom"/>
</dbReference>
<dbReference type="InterPro" id="IPR012677">
    <property type="entry name" value="Nucleotide-bd_a/b_plait_sf"/>
</dbReference>
<dbReference type="PROSITE" id="PS50128">
    <property type="entry name" value="SURP"/>
    <property type="match status" value="1"/>
</dbReference>
<dbReference type="InterPro" id="IPR035009">
    <property type="entry name" value="SR140_RRM"/>
</dbReference>
<dbReference type="PROSITE" id="PS50102">
    <property type="entry name" value="RRM"/>
    <property type="match status" value="1"/>
</dbReference>
<dbReference type="VEuPathDB" id="VectorBase:AMIN011486"/>
<feature type="compositionally biased region" description="Basic and acidic residues" evidence="3">
    <location>
        <begin position="920"/>
        <end position="934"/>
    </location>
</feature>
<dbReference type="Gene3D" id="3.30.70.330">
    <property type="match status" value="1"/>
</dbReference>
<feature type="compositionally biased region" description="Basic and acidic residues" evidence="3">
    <location>
        <begin position="1086"/>
        <end position="1100"/>
    </location>
</feature>
<dbReference type="Gene3D" id="1.25.40.90">
    <property type="match status" value="1"/>
</dbReference>
<evidence type="ECO:0000256" key="3">
    <source>
        <dbReference type="SAM" id="MobiDB-lite"/>
    </source>
</evidence>
<dbReference type="SMART" id="SM00648">
    <property type="entry name" value="SWAP"/>
    <property type="match status" value="1"/>
</dbReference>
<feature type="region of interest" description="Disordered" evidence="3">
    <location>
        <begin position="141"/>
        <end position="164"/>
    </location>
</feature>
<dbReference type="InterPro" id="IPR047488">
    <property type="entry name" value="SR140_cwf21"/>
</dbReference>
<feature type="compositionally biased region" description="Basic and acidic residues" evidence="3">
    <location>
        <begin position="54"/>
        <end position="79"/>
    </location>
</feature>
<feature type="region of interest" description="Disordered" evidence="3">
    <location>
        <begin position="51"/>
        <end position="79"/>
    </location>
</feature>
<proteinExistence type="predicted"/>
<dbReference type="InterPro" id="IPR006569">
    <property type="entry name" value="CID_dom"/>
</dbReference>
<dbReference type="Pfam" id="PF01805">
    <property type="entry name" value="Surp"/>
    <property type="match status" value="1"/>
</dbReference>
<feature type="domain" description="SURP motif" evidence="5">
    <location>
        <begin position="328"/>
        <end position="371"/>
    </location>
</feature>
<feature type="compositionally biased region" description="Basic and acidic residues" evidence="3">
    <location>
        <begin position="837"/>
        <end position="847"/>
    </location>
</feature>
<dbReference type="SMART" id="SM01115">
    <property type="entry name" value="cwf21"/>
    <property type="match status" value="1"/>
</dbReference>
<dbReference type="GO" id="GO:0003723">
    <property type="term" value="F:RNA binding"/>
    <property type="evidence" value="ECO:0007669"/>
    <property type="project" value="UniProtKB-UniRule"/>
</dbReference>
<organism evidence="7 8">
    <name type="scientific">Anopheles minimus</name>
    <dbReference type="NCBI Taxonomy" id="112268"/>
    <lineage>
        <taxon>Eukaryota</taxon>
        <taxon>Metazoa</taxon>
        <taxon>Ecdysozoa</taxon>
        <taxon>Arthropoda</taxon>
        <taxon>Hexapoda</taxon>
        <taxon>Insecta</taxon>
        <taxon>Pterygota</taxon>
        <taxon>Neoptera</taxon>
        <taxon>Endopterygota</taxon>
        <taxon>Diptera</taxon>
        <taxon>Nematocera</taxon>
        <taxon>Culicoidea</taxon>
        <taxon>Culicidae</taxon>
        <taxon>Anophelinae</taxon>
        <taxon>Anopheles</taxon>
    </lineage>
</organism>
<evidence type="ECO:0000259" key="4">
    <source>
        <dbReference type="PROSITE" id="PS50102"/>
    </source>
</evidence>
<feature type="compositionally biased region" description="Polar residues" evidence="3">
    <location>
        <begin position="881"/>
        <end position="890"/>
    </location>
</feature>
<name>A0A182WM55_9DIPT</name>
<dbReference type="CDD" id="cd12223">
    <property type="entry name" value="RRM_SR140"/>
    <property type="match status" value="1"/>
</dbReference>
<feature type="compositionally biased region" description="Basic and acidic residues" evidence="3">
    <location>
        <begin position="1069"/>
        <end position="1078"/>
    </location>
</feature>
<sequence length="1106" mass="125695">MGKRPMSRKEIEEQKKREDEEAAANAFKEFVETFQEAPSKISKVWVKAGTYDAGSRKEDTKDRGKLYKPQSRLDMEHEKSMDYVKMVASESRKDSAAMGKKRNQEKKKSNLEMFKEELRQIQEEREERHKYKHMARTMLPGTSATESDPVYKETESGSFDNGDPNTTNLYLGNLNPKISEQALMELFGKYGPLASIKIMWPRSEEEKMRNRNCGFVAYMSRRDAERALRALNGRDVMGYEMKLGWGKSVPIMTHPIYIPPKLLAYTLPPPPSGLPFNAQPHPSDLENIPKMTSGAYMSEPELKEQMDSVLVKSVVKVVIPTERPLLMLIHRMVEFVIREGPMFEALIMTKEMDNPMYKFLFENESPAHIYYRWKLFSLLQGDTPGDWRTKEFRMFKGGSIWKPPPINFYTQGMPDELLADEEGIEANKGNLSVAQRDRLEDLIRHLTPERQKIGDAMIFCIEHADAAEEICECITESLATNETVVKKKVARIYLISDILHNSAVKVQNASFFRKAMEKNLLDIFRNLNAYYMQLDSRLKAEGFKSRVMGVFRAWEEWTIYPREFLIKLQHTFLGIQMMEKQPEEEPEEEKEDEDLDGVPLDGAALLKSAMMCGMTSGGGGAGGENRTPLLKHDIYSDEDDIDGMPLGDDDIDGMPLDSAMEASVMDGGRRGGAPMSGGEGSGRVGKGKSAGGGSFIPSKWESVDAAQIEAQAITTSKWDTLDPVVPEPPKISLQREGGAGLISSKYGNYSDDDDEEEDDDEEDDNGAPRLEGDSGGGVRTGADQDELRRVRLREIEVKMVQYTDEFESGTRQVRTGWTMHEEIDSYRMKLMKEMAQELRQRGAREEANWAGGSDDDSRSRRGQKRTGSVESSRKHKRTRQTARSPASSSGYGDRKRDSASPESKSSRRRHSTSSSDEDERSNRTGQDARYRYSSERSVSPGPAASGSSRTSKYDLLGSPARHGGSASESNYDKYDRRDTRDSRESRSGRDKKDGARERMQLSHDRDQRDHHREHRDRAREGDSRSSHGRERDRDRAGREPQQTQHRDREREYDRDRDLDGDGGSSSSSRFRERDRTKEGYSSSSGSRKESSTSSKYDDRTHTKRYR</sequence>
<dbReference type="SUPFAM" id="SSF109905">
    <property type="entry name" value="Surp module (SWAP domain)"/>
    <property type="match status" value="1"/>
</dbReference>
<keyword evidence="8" id="KW-1185">Reference proteome</keyword>
<dbReference type="PROSITE" id="PS51391">
    <property type="entry name" value="CID"/>
    <property type="match status" value="1"/>
</dbReference>
<feature type="compositionally biased region" description="Gly residues" evidence="3">
    <location>
        <begin position="670"/>
        <end position="694"/>
    </location>
</feature>
<feature type="region of interest" description="Disordered" evidence="3">
    <location>
        <begin position="669"/>
        <end position="697"/>
    </location>
</feature>
<dbReference type="CDD" id="cd21370">
    <property type="entry name" value="cwf21_SR140"/>
    <property type="match status" value="1"/>
</dbReference>
<feature type="compositionally biased region" description="Basic and acidic residues" evidence="3">
    <location>
        <begin position="7"/>
        <end position="19"/>
    </location>
</feature>
<dbReference type="InterPro" id="IPR013170">
    <property type="entry name" value="mRNA_splic_Cwf21_dom"/>
</dbReference>
<dbReference type="InterPro" id="IPR035967">
    <property type="entry name" value="SWAP/Surp_sf"/>
</dbReference>
<protein>
    <recommendedName>
        <fullName evidence="9">U2 snRNP-associated SURP motif-containing protein</fullName>
    </recommendedName>
</protein>
<dbReference type="Pfam" id="PF04818">
    <property type="entry name" value="CID"/>
    <property type="match status" value="1"/>
</dbReference>
<dbReference type="SMART" id="SM00582">
    <property type="entry name" value="RPR"/>
    <property type="match status" value="1"/>
</dbReference>
<dbReference type="InterPro" id="IPR035979">
    <property type="entry name" value="RBD_domain_sf"/>
</dbReference>
<dbReference type="Gene3D" id="1.10.10.790">
    <property type="entry name" value="Surp module"/>
    <property type="match status" value="1"/>
</dbReference>
<feature type="region of interest" description="Disordered" evidence="3">
    <location>
        <begin position="1"/>
        <end position="21"/>
    </location>
</feature>
<accession>A0A182WM55</accession>
<evidence type="ECO:0000313" key="8">
    <source>
        <dbReference type="Proteomes" id="UP000075920"/>
    </source>
</evidence>
<dbReference type="InterPro" id="IPR008942">
    <property type="entry name" value="ENTH_VHS"/>
</dbReference>
<dbReference type="Proteomes" id="UP000075920">
    <property type="component" value="Unassembled WGS sequence"/>
</dbReference>
<dbReference type="Pfam" id="PF00076">
    <property type="entry name" value="RRM_1"/>
    <property type="match status" value="1"/>
</dbReference>
<feature type="region of interest" description="Disordered" evidence="3">
    <location>
        <begin position="719"/>
        <end position="785"/>
    </location>
</feature>